<accession>A0A6J3F9Z0</accession>
<evidence type="ECO:0000256" key="2">
    <source>
        <dbReference type="SAM" id="SignalP"/>
    </source>
</evidence>
<organism evidence="3 4">
    <name type="scientific">Sapajus apella</name>
    <name type="common">Brown-capped capuchin</name>
    <name type="synonym">Cebus apella</name>
    <dbReference type="NCBI Taxonomy" id="9515"/>
    <lineage>
        <taxon>Eukaryota</taxon>
        <taxon>Metazoa</taxon>
        <taxon>Chordata</taxon>
        <taxon>Craniata</taxon>
        <taxon>Vertebrata</taxon>
        <taxon>Euteleostomi</taxon>
        <taxon>Mammalia</taxon>
        <taxon>Eutheria</taxon>
        <taxon>Euarchontoglires</taxon>
        <taxon>Primates</taxon>
        <taxon>Haplorrhini</taxon>
        <taxon>Platyrrhini</taxon>
        <taxon>Cebidae</taxon>
        <taxon>Cebinae</taxon>
        <taxon>Sapajus</taxon>
    </lineage>
</organism>
<dbReference type="CTD" id="122258"/>
<feature type="region of interest" description="Disordered" evidence="1">
    <location>
        <begin position="167"/>
        <end position="253"/>
    </location>
</feature>
<proteinExistence type="predicted"/>
<name>A0A6J3F9Z0_SAPAP</name>
<evidence type="ECO:0000313" key="4">
    <source>
        <dbReference type="RefSeq" id="XP_032102257.1"/>
    </source>
</evidence>
<keyword evidence="3" id="KW-1185">Reference proteome</keyword>
<dbReference type="Proteomes" id="UP000504640">
    <property type="component" value="Unplaced"/>
</dbReference>
<evidence type="ECO:0000256" key="1">
    <source>
        <dbReference type="SAM" id="MobiDB-lite"/>
    </source>
</evidence>
<dbReference type="AlphaFoldDB" id="A0A6J3F9Z0"/>
<feature type="region of interest" description="Disordered" evidence="1">
    <location>
        <begin position="81"/>
        <end position="103"/>
    </location>
</feature>
<gene>
    <name evidence="4" type="primary">SPACA7</name>
</gene>
<feature type="signal peptide" evidence="2">
    <location>
        <begin position="1"/>
        <end position="24"/>
    </location>
</feature>
<evidence type="ECO:0000313" key="3">
    <source>
        <dbReference type="Proteomes" id="UP000504640"/>
    </source>
</evidence>
<feature type="compositionally biased region" description="Polar residues" evidence="1">
    <location>
        <begin position="242"/>
        <end position="253"/>
    </location>
</feature>
<dbReference type="GeneID" id="116528883"/>
<dbReference type="GO" id="GO:0001669">
    <property type="term" value="C:acrosomal vesicle"/>
    <property type="evidence" value="ECO:0007669"/>
    <property type="project" value="InterPro"/>
</dbReference>
<reference evidence="4" key="1">
    <citation type="submission" date="2025-08" db="UniProtKB">
        <authorList>
            <consortium name="RefSeq"/>
        </authorList>
    </citation>
    <scope>IDENTIFICATION</scope>
    <source>
        <tissue evidence="4">Blood</tissue>
    </source>
</reference>
<dbReference type="Pfam" id="PF15307">
    <property type="entry name" value="SPACA7"/>
    <property type="match status" value="2"/>
</dbReference>
<sequence>MAVSQGAGTLCFVLLLCCWQETELRPRTMTPGSTTEMSFSSKHQDMPGVLGGHSRLRAWSGLAHTGPGQGPWVQLLEVERCGDSPSATDSSDPSNDEVTEARVGQEVQTVPQKGPLLRAGQLNPDLCLPPSALGPSTLDAGIDENYQAGGSENYHELLENLQFSSGTEDKISNDETSANANLHGAHSENYHGPQVSPESEESVFSKKKNSKNTQYENLSILDKILQNMERSSGNNFRKEQPRTSAQSRRPGSQ</sequence>
<dbReference type="RefSeq" id="XP_032102257.1">
    <property type="nucleotide sequence ID" value="XM_032246366.1"/>
</dbReference>
<protein>
    <submittedName>
        <fullName evidence="4">Sperm acrosome-associated protein 7</fullName>
    </submittedName>
</protein>
<feature type="compositionally biased region" description="Low complexity" evidence="1">
    <location>
        <begin position="83"/>
        <end position="93"/>
    </location>
</feature>
<feature type="chain" id="PRO_5027051244" evidence="2">
    <location>
        <begin position="25"/>
        <end position="253"/>
    </location>
</feature>
<dbReference type="InterPro" id="IPR029301">
    <property type="entry name" value="SPACA7"/>
</dbReference>
<keyword evidence="2" id="KW-0732">Signal</keyword>